<dbReference type="Pfam" id="PF24750">
    <property type="entry name" value="b-prop_At3g26010-like"/>
    <property type="match status" value="1"/>
</dbReference>
<sequence length="403" mass="46466">MKKILKVDSDESEEGSLNRDVISHILTRVPAKPLLSMKCISRGWNHIISSRSFIKDQLKNTNLVLNGFIVQDRYMFCKHDVKTISYIPVEPKNNAAKLVVHHNVFSFLPQDVVVLASCKGIVCCRTCFPSPNPTIYLCNPSNKDFIQFNCPPQCDITDSIALAFDFDFDFDPSKFKLVRVKRIQKYHDDYDVDESFYFTFEVYSSETKAWKKSNETCDCNYGLIKNKGLYIGGVLHWLTEGDQIITFNVEKELSLMISVPVPACEFRTVPQACIGEYEGRLHYVQVSEQGLHVWCLDSLEDYFDFKWVLKHCKLLEDFEAEYPRLFLNLRNRVLESDDTNPWMNPLGFKDGKLLIKVSAELYIYDMKNHKIAHACSFLQLNPQSLSHPTVFPHSLTLVSLKDP</sequence>
<evidence type="ECO:0000313" key="6">
    <source>
        <dbReference type="Proteomes" id="UP000265566"/>
    </source>
</evidence>
<name>A0A072UST7_MEDTR</name>
<dbReference type="EMBL" id="CM001220">
    <property type="protein sequence ID" value="KEH32727.1"/>
    <property type="molecule type" value="Genomic_DNA"/>
</dbReference>
<dbReference type="SMART" id="SM00256">
    <property type="entry name" value="FBOX"/>
    <property type="match status" value="1"/>
</dbReference>
<reference evidence="6" key="4">
    <citation type="journal article" date="2018" name="Nat. Plants">
        <title>Whole-genome landscape of Medicago truncatula symbiotic genes.</title>
        <authorList>
            <person name="Pecrix Y."/>
            <person name="Staton S.E."/>
            <person name="Sallet E."/>
            <person name="Lelandais-Briere C."/>
            <person name="Moreau S."/>
            <person name="Carrere S."/>
            <person name="Blein T."/>
            <person name="Jardinaud M.F."/>
            <person name="Latrasse D."/>
            <person name="Zouine M."/>
            <person name="Zahm M."/>
            <person name="Kreplak J."/>
            <person name="Mayjonade B."/>
            <person name="Satge C."/>
            <person name="Perez M."/>
            <person name="Cauet S."/>
            <person name="Marande W."/>
            <person name="Chantry-Darmon C."/>
            <person name="Lopez-Roques C."/>
            <person name="Bouchez O."/>
            <person name="Berard A."/>
            <person name="Debelle F."/>
            <person name="Munos S."/>
            <person name="Bendahmane A."/>
            <person name="Berges H."/>
            <person name="Niebel A."/>
            <person name="Buitink J."/>
            <person name="Frugier F."/>
            <person name="Benhamed M."/>
            <person name="Crespi M."/>
            <person name="Gouzy J."/>
            <person name="Gamas P."/>
        </authorList>
    </citation>
    <scope>NUCLEOTIDE SEQUENCE [LARGE SCALE GENOMIC DNA]</scope>
    <source>
        <strain evidence="6">cv. Jemalong A17</strain>
    </source>
</reference>
<dbReference type="NCBIfam" id="TIGR01640">
    <property type="entry name" value="F_box_assoc_1"/>
    <property type="match status" value="1"/>
</dbReference>
<dbReference type="OrthoDB" id="626202at2759"/>
<dbReference type="KEGG" id="mtr:25494353"/>
<evidence type="ECO:0000313" key="2">
    <source>
        <dbReference type="EMBL" id="KEH32727.1"/>
    </source>
</evidence>
<dbReference type="EMBL" id="PSQE01000004">
    <property type="protein sequence ID" value="RHN65139.1"/>
    <property type="molecule type" value="Genomic_DNA"/>
</dbReference>
<accession>A0A072UST7</accession>
<organism evidence="2 5">
    <name type="scientific">Medicago truncatula</name>
    <name type="common">Barrel medic</name>
    <name type="synonym">Medicago tribuloides</name>
    <dbReference type="NCBI Taxonomy" id="3880"/>
    <lineage>
        <taxon>Eukaryota</taxon>
        <taxon>Viridiplantae</taxon>
        <taxon>Streptophyta</taxon>
        <taxon>Embryophyta</taxon>
        <taxon>Tracheophyta</taxon>
        <taxon>Spermatophyta</taxon>
        <taxon>Magnoliopsida</taxon>
        <taxon>eudicotyledons</taxon>
        <taxon>Gunneridae</taxon>
        <taxon>Pentapetalae</taxon>
        <taxon>rosids</taxon>
        <taxon>fabids</taxon>
        <taxon>Fabales</taxon>
        <taxon>Fabaceae</taxon>
        <taxon>Papilionoideae</taxon>
        <taxon>50 kb inversion clade</taxon>
        <taxon>NPAAA clade</taxon>
        <taxon>Hologalegina</taxon>
        <taxon>IRL clade</taxon>
        <taxon>Trifolieae</taxon>
        <taxon>Medicago</taxon>
    </lineage>
</organism>
<dbReference type="EnsemblPlants" id="KEH32727">
    <property type="protein sequence ID" value="KEH32727"/>
    <property type="gene ID" value="MTR_4g134390"/>
</dbReference>
<feature type="domain" description="F-box" evidence="1">
    <location>
        <begin position="17"/>
        <end position="57"/>
    </location>
</feature>
<dbReference type="HOGENOM" id="CLU_732395_0_0_1"/>
<dbReference type="InterPro" id="IPR001810">
    <property type="entry name" value="F-box_dom"/>
</dbReference>
<dbReference type="InterPro" id="IPR055290">
    <property type="entry name" value="At3g26010-like"/>
</dbReference>
<reference evidence="3" key="5">
    <citation type="journal article" date="2018" name="Nat. Plants">
        <title>Whole-genome landscape of Medicago truncatula symbiotic genes.</title>
        <authorList>
            <person name="Pecrix Y."/>
            <person name="Gamas P."/>
            <person name="Carrere S."/>
        </authorList>
    </citation>
    <scope>NUCLEOTIDE SEQUENCE</scope>
    <source>
        <tissue evidence="3">Leaves</tissue>
    </source>
</reference>
<keyword evidence="5" id="KW-1185">Reference proteome</keyword>
<dbReference type="PANTHER" id="PTHR35546">
    <property type="entry name" value="F-BOX PROTEIN INTERACTION DOMAIN PROTEIN-RELATED"/>
    <property type="match status" value="1"/>
</dbReference>
<dbReference type="Proteomes" id="UP000265566">
    <property type="component" value="Chromosome 4"/>
</dbReference>
<dbReference type="Proteomes" id="UP000002051">
    <property type="component" value="Chromosome 4"/>
</dbReference>
<dbReference type="PANTHER" id="PTHR35546:SF21">
    <property type="entry name" value="F-BOX DOMAIN-CONTAINING PROTEIN"/>
    <property type="match status" value="1"/>
</dbReference>
<evidence type="ECO:0000313" key="3">
    <source>
        <dbReference type="EMBL" id="RHN65139.1"/>
    </source>
</evidence>
<evidence type="ECO:0000313" key="5">
    <source>
        <dbReference type="Proteomes" id="UP000002051"/>
    </source>
</evidence>
<gene>
    <name evidence="4" type="primary">25494353</name>
    <name evidence="2" type="ordered locus">MTR_4g134390</name>
    <name evidence="3" type="ORF">MtrunA17_Chr4g0076701</name>
</gene>
<evidence type="ECO:0000313" key="4">
    <source>
        <dbReference type="EnsemblPlants" id="KEH32727"/>
    </source>
</evidence>
<protein>
    <submittedName>
        <fullName evidence="2">F-box protein interaction domain protein</fullName>
    </submittedName>
    <submittedName>
        <fullName evidence="3">Putative F-box domain-containing protein</fullName>
    </submittedName>
</protein>
<dbReference type="SUPFAM" id="SSF81383">
    <property type="entry name" value="F-box domain"/>
    <property type="match status" value="1"/>
</dbReference>
<reference evidence="2 5" key="2">
    <citation type="journal article" date="2014" name="BMC Genomics">
        <title>An improved genome release (version Mt4.0) for the model legume Medicago truncatula.</title>
        <authorList>
            <person name="Tang H."/>
            <person name="Krishnakumar V."/>
            <person name="Bidwell S."/>
            <person name="Rosen B."/>
            <person name="Chan A."/>
            <person name="Zhou S."/>
            <person name="Gentzbittel L."/>
            <person name="Childs K.L."/>
            <person name="Yandell M."/>
            <person name="Gundlach H."/>
            <person name="Mayer K.F."/>
            <person name="Schwartz D.C."/>
            <person name="Town C.D."/>
        </authorList>
    </citation>
    <scope>GENOME REANNOTATION</scope>
    <source>
        <strain evidence="2">A17</strain>
        <strain evidence="4 5">cv. Jemalong A17</strain>
    </source>
</reference>
<proteinExistence type="predicted"/>
<dbReference type="InterPro" id="IPR017451">
    <property type="entry name" value="F-box-assoc_interact_dom"/>
</dbReference>
<reference evidence="4" key="3">
    <citation type="submission" date="2015-04" db="UniProtKB">
        <authorList>
            <consortium name="EnsemblPlants"/>
        </authorList>
    </citation>
    <scope>IDENTIFICATION</scope>
    <source>
        <strain evidence="4">cv. Jemalong A17</strain>
    </source>
</reference>
<evidence type="ECO:0000259" key="1">
    <source>
        <dbReference type="SMART" id="SM00256"/>
    </source>
</evidence>
<dbReference type="InterPro" id="IPR036047">
    <property type="entry name" value="F-box-like_dom_sf"/>
</dbReference>
<dbReference type="Gramene" id="rna28042">
    <property type="protein sequence ID" value="RHN65139.1"/>
    <property type="gene ID" value="gene28042"/>
</dbReference>
<reference evidence="2 5" key="1">
    <citation type="journal article" date="2011" name="Nature">
        <title>The Medicago genome provides insight into the evolution of rhizobial symbioses.</title>
        <authorList>
            <person name="Young N.D."/>
            <person name="Debelle F."/>
            <person name="Oldroyd G.E."/>
            <person name="Geurts R."/>
            <person name="Cannon S.B."/>
            <person name="Udvardi M.K."/>
            <person name="Benedito V.A."/>
            <person name="Mayer K.F."/>
            <person name="Gouzy J."/>
            <person name="Schoof H."/>
            <person name="Van de Peer Y."/>
            <person name="Proost S."/>
            <person name="Cook D.R."/>
            <person name="Meyers B.C."/>
            <person name="Spannagl M."/>
            <person name="Cheung F."/>
            <person name="De Mita S."/>
            <person name="Krishnakumar V."/>
            <person name="Gundlach H."/>
            <person name="Zhou S."/>
            <person name="Mudge J."/>
            <person name="Bharti A.K."/>
            <person name="Murray J.D."/>
            <person name="Naoumkina M.A."/>
            <person name="Rosen B."/>
            <person name="Silverstein K.A."/>
            <person name="Tang H."/>
            <person name="Rombauts S."/>
            <person name="Zhao P.X."/>
            <person name="Zhou P."/>
            <person name="Barbe V."/>
            <person name="Bardou P."/>
            <person name="Bechner M."/>
            <person name="Bellec A."/>
            <person name="Berger A."/>
            <person name="Berges H."/>
            <person name="Bidwell S."/>
            <person name="Bisseling T."/>
            <person name="Choisne N."/>
            <person name="Couloux A."/>
            <person name="Denny R."/>
            <person name="Deshpande S."/>
            <person name="Dai X."/>
            <person name="Doyle J.J."/>
            <person name="Dudez A.M."/>
            <person name="Farmer A.D."/>
            <person name="Fouteau S."/>
            <person name="Franken C."/>
            <person name="Gibelin C."/>
            <person name="Gish J."/>
            <person name="Goldstein S."/>
            <person name="Gonzalez A.J."/>
            <person name="Green P.J."/>
            <person name="Hallab A."/>
            <person name="Hartog M."/>
            <person name="Hua A."/>
            <person name="Humphray S.J."/>
            <person name="Jeong D.H."/>
            <person name="Jing Y."/>
            <person name="Jocker A."/>
            <person name="Kenton S.M."/>
            <person name="Kim D.J."/>
            <person name="Klee K."/>
            <person name="Lai H."/>
            <person name="Lang C."/>
            <person name="Lin S."/>
            <person name="Macmil S.L."/>
            <person name="Magdelenat G."/>
            <person name="Matthews L."/>
            <person name="McCorrison J."/>
            <person name="Monaghan E.L."/>
            <person name="Mun J.H."/>
            <person name="Najar F.Z."/>
            <person name="Nicholson C."/>
            <person name="Noirot C."/>
            <person name="O'Bleness M."/>
            <person name="Paule C.R."/>
            <person name="Poulain J."/>
            <person name="Prion F."/>
            <person name="Qin B."/>
            <person name="Qu C."/>
            <person name="Retzel E.F."/>
            <person name="Riddle C."/>
            <person name="Sallet E."/>
            <person name="Samain S."/>
            <person name="Samson N."/>
            <person name="Sanders I."/>
            <person name="Saurat O."/>
            <person name="Scarpelli C."/>
            <person name="Schiex T."/>
            <person name="Segurens B."/>
            <person name="Severin A.J."/>
            <person name="Sherrier D.J."/>
            <person name="Shi R."/>
            <person name="Sims S."/>
            <person name="Singer S.R."/>
            <person name="Sinharoy S."/>
            <person name="Sterck L."/>
            <person name="Viollet A."/>
            <person name="Wang B.B."/>
            <person name="Wang K."/>
            <person name="Wang M."/>
            <person name="Wang X."/>
            <person name="Warfsmann J."/>
            <person name="Weissenbach J."/>
            <person name="White D.D."/>
            <person name="White J.D."/>
            <person name="Wiley G.B."/>
            <person name="Wincker P."/>
            <person name="Xing Y."/>
            <person name="Yang L."/>
            <person name="Yao Z."/>
            <person name="Ying F."/>
            <person name="Zhai J."/>
            <person name="Zhou L."/>
            <person name="Zuber A."/>
            <person name="Denarie J."/>
            <person name="Dixon R.A."/>
            <person name="May G.D."/>
            <person name="Schwartz D.C."/>
            <person name="Rogers J."/>
            <person name="Quetier F."/>
            <person name="Town C.D."/>
            <person name="Roe B.A."/>
        </authorList>
    </citation>
    <scope>NUCLEOTIDE SEQUENCE [LARGE SCALE GENOMIC DNA]</scope>
    <source>
        <strain evidence="2">A17</strain>
        <strain evidence="4 5">cv. Jemalong A17</strain>
    </source>
</reference>
<dbReference type="AlphaFoldDB" id="A0A072UST7"/>
<dbReference type="Pfam" id="PF00646">
    <property type="entry name" value="F-box"/>
    <property type="match status" value="1"/>
</dbReference>
<dbReference type="STRING" id="3880.A0A072UST7"/>
<dbReference type="InterPro" id="IPR056592">
    <property type="entry name" value="Beta-prop_At3g26010-like"/>
</dbReference>